<evidence type="ECO:0000313" key="2">
    <source>
        <dbReference type="Proteomes" id="UP000429229"/>
    </source>
</evidence>
<keyword evidence="2" id="KW-1185">Reference proteome</keyword>
<proteinExistence type="predicted"/>
<gene>
    <name evidence="1" type="ORF">GRI68_05345</name>
</gene>
<comment type="caution">
    <text evidence="1">The sequence shown here is derived from an EMBL/GenBank/DDBJ whole genome shotgun (WGS) entry which is preliminary data.</text>
</comment>
<dbReference type="Proteomes" id="UP000429229">
    <property type="component" value="Unassembled WGS sequence"/>
</dbReference>
<dbReference type="RefSeq" id="WP_160616276.1">
    <property type="nucleotide sequence ID" value="NZ_WTYR01000001.1"/>
</dbReference>
<name>A0A6I4U5R7_9SPHN</name>
<evidence type="ECO:0000313" key="1">
    <source>
        <dbReference type="EMBL" id="MXP09597.1"/>
    </source>
</evidence>
<protein>
    <submittedName>
        <fullName evidence="1">Uncharacterized protein</fullName>
    </submittedName>
</protein>
<reference evidence="1 2" key="1">
    <citation type="submission" date="2019-12" db="EMBL/GenBank/DDBJ databases">
        <title>Genomic-based taxomic classification of the family Erythrobacteraceae.</title>
        <authorList>
            <person name="Xu L."/>
        </authorList>
    </citation>
    <scope>NUCLEOTIDE SEQUENCE [LARGE SCALE GENOMIC DNA]</scope>
    <source>
        <strain evidence="1 2">LMG 29519</strain>
    </source>
</reference>
<accession>A0A6I4U5R7</accession>
<organism evidence="1 2">
    <name type="scientific">Alteriqipengyuania halimionae</name>
    <dbReference type="NCBI Taxonomy" id="1926630"/>
    <lineage>
        <taxon>Bacteria</taxon>
        <taxon>Pseudomonadati</taxon>
        <taxon>Pseudomonadota</taxon>
        <taxon>Alphaproteobacteria</taxon>
        <taxon>Sphingomonadales</taxon>
        <taxon>Erythrobacteraceae</taxon>
        <taxon>Alteriqipengyuania</taxon>
    </lineage>
</organism>
<sequence>MAGQYGFQPREGQLRMTEFGIQSLRPIKGGFWKAEFSTKAIEECEDRTFGQETLVTVRLNTRTIKTFKGCYNMP</sequence>
<dbReference type="EMBL" id="WTYR01000001">
    <property type="protein sequence ID" value="MXP09597.1"/>
    <property type="molecule type" value="Genomic_DNA"/>
</dbReference>
<dbReference type="AlphaFoldDB" id="A0A6I4U5R7"/>